<keyword evidence="3" id="KW-1185">Reference proteome</keyword>
<proteinExistence type="predicted"/>
<protein>
    <recommendedName>
        <fullName evidence="1">Ppx/GppA phosphatase N-terminal domain-containing protein</fullName>
    </recommendedName>
</protein>
<name>A0A2P1P9D1_9RICK</name>
<dbReference type="Pfam" id="PF02541">
    <property type="entry name" value="Ppx-GppA"/>
    <property type="match status" value="1"/>
</dbReference>
<gene>
    <name evidence="2" type="ORF">phytr_9390</name>
</gene>
<dbReference type="Proteomes" id="UP000241762">
    <property type="component" value="Chromosome"/>
</dbReference>
<dbReference type="PANTHER" id="PTHR30005">
    <property type="entry name" value="EXOPOLYPHOSPHATASE"/>
    <property type="match status" value="1"/>
</dbReference>
<dbReference type="Gene3D" id="3.30.420.40">
    <property type="match status" value="1"/>
</dbReference>
<evidence type="ECO:0000313" key="2">
    <source>
        <dbReference type="EMBL" id="AVP87867.1"/>
    </source>
</evidence>
<evidence type="ECO:0000313" key="3">
    <source>
        <dbReference type="Proteomes" id="UP000241762"/>
    </source>
</evidence>
<dbReference type="PANTHER" id="PTHR30005:SF0">
    <property type="entry name" value="RETROGRADE REGULATION PROTEIN 2"/>
    <property type="match status" value="1"/>
</dbReference>
<feature type="domain" description="Ppx/GppA phosphatase N-terminal" evidence="1">
    <location>
        <begin position="49"/>
        <end position="284"/>
    </location>
</feature>
<organism evidence="2 3">
    <name type="scientific">Candidatus Phycorickettsia trachydisci</name>
    <dbReference type="NCBI Taxonomy" id="2115978"/>
    <lineage>
        <taxon>Bacteria</taxon>
        <taxon>Pseudomonadati</taxon>
        <taxon>Pseudomonadota</taxon>
        <taxon>Alphaproteobacteria</taxon>
        <taxon>Rickettsiales</taxon>
        <taxon>Rickettsiaceae</taxon>
        <taxon>Candidatus Phycorickettsia</taxon>
    </lineage>
</organism>
<dbReference type="Gene3D" id="1.10.3210.10">
    <property type="entry name" value="Hypothetical protein af1432"/>
    <property type="match status" value="1"/>
</dbReference>
<evidence type="ECO:0000259" key="1">
    <source>
        <dbReference type="Pfam" id="PF02541"/>
    </source>
</evidence>
<dbReference type="KEGG" id="ptc:phytr_9390"/>
<dbReference type="RefSeq" id="WP_106874709.1">
    <property type="nucleotide sequence ID" value="NZ_CP027845.1"/>
</dbReference>
<dbReference type="InterPro" id="IPR003695">
    <property type="entry name" value="Ppx_GppA_N"/>
</dbReference>
<dbReference type="GO" id="GO:0006357">
    <property type="term" value="P:regulation of transcription by RNA polymerase II"/>
    <property type="evidence" value="ECO:0007669"/>
    <property type="project" value="TreeGrafter"/>
</dbReference>
<accession>A0A2P1P9D1</accession>
<dbReference type="OrthoDB" id="3698573at2"/>
<dbReference type="SUPFAM" id="SSF53067">
    <property type="entry name" value="Actin-like ATPase domain"/>
    <property type="match status" value="2"/>
</dbReference>
<sequence length="474" mass="53457">MRIAIIDIGSNAVRCVVYSDTQIGGYEVYHEKFKLDANNLVVGDKINTKHSFYSIIKRFLDMANKLKVGQIKCVATATFRNNPKSQEVCDDFFQKFGINIEIISGTQEAFLSSCGLLMGSAHCKGIIADLGGGSLEIAEVKSHKIPKLTSLALGTRILSQIENLNIDYITEHIKTNASDLINNNIIKGKLYLIGGGFRVIAREYIKHTKYPLYNLHNLEIPKENLLNYIHYLNTTSAHIFGSSRKNDSFSILVLQSLINIFEPDTIAISNYGLKEGVRFTSIPQEERYKDVIFERCKRFIKYEEGSIDLEGYSALVSQALIASQDETYDLNDIIKLALMFLHFKKYVDRNFLSSFLSSTVLMIDIPFTHKQRASLALILSNSFGGKASKYVSNLADKILGPKFRHNSLIIAYMINILLILDGPELSSKCEVSLKIKDNKLIFDMPNTLPYSLYSCINKELKLIEQIRKTLLAID</sequence>
<dbReference type="InterPro" id="IPR043129">
    <property type="entry name" value="ATPase_NBD"/>
</dbReference>
<reference evidence="2 3" key="1">
    <citation type="submission" date="2018-03" db="EMBL/GenBank/DDBJ databases">
        <title>A gene transfer event suggests a long-term partnership between eustigmatophyte algae and a novel lineage of endosymbiotic bacteria.</title>
        <authorList>
            <person name="Yurchenko T."/>
            <person name="Sevcikova T."/>
            <person name="Pribyl P."/>
            <person name="El Karkouri K."/>
            <person name="Klimes V."/>
            <person name="Amaral R."/>
            <person name="Zbrankova V."/>
            <person name="Kim E."/>
            <person name="Raoult D."/>
            <person name="Santos L.M.A."/>
            <person name="Elias M."/>
        </authorList>
    </citation>
    <scope>NUCLEOTIDE SEQUENCE [LARGE SCALE GENOMIC DNA]</scope>
    <source>
        <strain evidence="2">CCALA 838</strain>
    </source>
</reference>
<dbReference type="Gene3D" id="3.30.420.150">
    <property type="entry name" value="Exopolyphosphatase. Domain 2"/>
    <property type="match status" value="1"/>
</dbReference>
<dbReference type="EMBL" id="CP027845">
    <property type="protein sequence ID" value="AVP87867.1"/>
    <property type="molecule type" value="Genomic_DNA"/>
</dbReference>
<dbReference type="AlphaFoldDB" id="A0A2P1P9D1"/>
<dbReference type="InterPro" id="IPR050273">
    <property type="entry name" value="GppA/Ppx_hydrolase"/>
</dbReference>